<organism evidence="1 2">
    <name type="scientific">Juglans regia</name>
    <name type="common">English walnut</name>
    <dbReference type="NCBI Taxonomy" id="51240"/>
    <lineage>
        <taxon>Eukaryota</taxon>
        <taxon>Viridiplantae</taxon>
        <taxon>Streptophyta</taxon>
        <taxon>Embryophyta</taxon>
        <taxon>Tracheophyta</taxon>
        <taxon>Spermatophyta</taxon>
        <taxon>Magnoliopsida</taxon>
        <taxon>eudicotyledons</taxon>
        <taxon>Gunneridae</taxon>
        <taxon>Pentapetalae</taxon>
        <taxon>rosids</taxon>
        <taxon>fabids</taxon>
        <taxon>Fagales</taxon>
        <taxon>Juglandaceae</taxon>
        <taxon>Juglans</taxon>
    </lineage>
</organism>
<reference evidence="1" key="1">
    <citation type="submission" date="2015-10" db="EMBL/GenBank/DDBJ databases">
        <authorList>
            <person name="Martinez-Garcia P.J."/>
            <person name="Crepeau M.W."/>
            <person name="Puiu D."/>
            <person name="Gonzalez-Ibeas D."/>
            <person name="Whalen J."/>
            <person name="Stevens K."/>
            <person name="Paul R."/>
            <person name="Butterfield T."/>
            <person name="Britton M."/>
            <person name="Reagan R."/>
            <person name="Chakraborty S."/>
            <person name="Walawage S.L."/>
            <person name="Vasquez-Gross H.A."/>
            <person name="Cardeno C."/>
            <person name="Famula R."/>
            <person name="Pratt K."/>
            <person name="Kuruganti S."/>
            <person name="Aradhya M.K."/>
            <person name="Leslie C.A."/>
            <person name="Dandekar A.M."/>
            <person name="Salzberg S.L."/>
            <person name="Wegrzyn J.L."/>
            <person name="Langley C.H."/>
            <person name="Neale D.B."/>
        </authorList>
    </citation>
    <scope>NUCLEOTIDE SEQUENCE</scope>
    <source>
        <tissue evidence="1">Leaves</tissue>
    </source>
</reference>
<evidence type="ECO:0008006" key="3">
    <source>
        <dbReference type="Google" id="ProtNLM"/>
    </source>
</evidence>
<evidence type="ECO:0000313" key="1">
    <source>
        <dbReference type="EMBL" id="KAF5455598.1"/>
    </source>
</evidence>
<name>A0A833UCR0_JUGRE</name>
<dbReference type="Gramene" id="Jr11_18170_p1">
    <property type="protein sequence ID" value="cds.Jr11_18170_p1"/>
    <property type="gene ID" value="Jr11_18170"/>
</dbReference>
<gene>
    <name evidence="1" type="ORF">F2P56_025158</name>
</gene>
<reference evidence="1" key="2">
    <citation type="submission" date="2020-03" db="EMBL/GenBank/DDBJ databases">
        <title>Walnut 2.0.</title>
        <authorList>
            <person name="Marrano A."/>
            <person name="Britton M."/>
            <person name="Zimin A.V."/>
            <person name="Zaini P.A."/>
            <person name="Workman R."/>
            <person name="Puiu D."/>
            <person name="Bianco L."/>
            <person name="Allen B.J."/>
            <person name="Troggio M."/>
            <person name="Leslie C.A."/>
            <person name="Timp W."/>
            <person name="Dendekar A."/>
            <person name="Salzberg S.L."/>
            <person name="Neale D.B."/>
        </authorList>
    </citation>
    <scope>NUCLEOTIDE SEQUENCE</scope>
    <source>
        <tissue evidence="1">Leaves</tissue>
    </source>
</reference>
<dbReference type="AlphaFoldDB" id="A0A833UCR0"/>
<protein>
    <recommendedName>
        <fullName evidence="3">HAT C-terminal dimerisation domain-containing protein</fullName>
    </recommendedName>
</protein>
<accession>A0A833UCR0</accession>
<dbReference type="Proteomes" id="UP000619265">
    <property type="component" value="Unassembled WGS sequence"/>
</dbReference>
<dbReference type="EMBL" id="LIHL02000011">
    <property type="protein sequence ID" value="KAF5455598.1"/>
    <property type="molecule type" value="Genomic_DNA"/>
</dbReference>
<sequence length="154" mass="17231">MRRHRDTCLARVVSNKKQKILSIESKEDDGVVTIGNFTYDHKKRNTHISSSSSSTNILARTMPSGRSMFKSFVRGVDTFQPIKSDLDVYSEEGVYICKEESAFSAGGRVIDSYQASLATKTVQILLCGTDWVRARHGVKKELKDELESAEIVLP</sequence>
<proteinExistence type="predicted"/>
<evidence type="ECO:0000313" key="2">
    <source>
        <dbReference type="Proteomes" id="UP000619265"/>
    </source>
</evidence>
<comment type="caution">
    <text evidence="1">The sequence shown here is derived from an EMBL/GenBank/DDBJ whole genome shotgun (WGS) entry which is preliminary data.</text>
</comment>